<name>A0ABU0H3X5_9HYPH</name>
<sequence length="257" mass="27708">MSIKDIIVSVDLSDTGRERMLFAMDIAQSHGAFVTAFYTSPTVSAGEGAPDEIAQAVEAAFDLQLRTRELAGAWMLSDEPVADDLITQIRHVDLAILGLGSPDNDDRNPQGFRIADVVRSCGRPILAVPISRLSSSRFSRVLVAWDGSREATRALHDAIPLLRGAETIQIASIGSVERAQPELIVQHLARHGLTAVMDTTPPYEFEIGAELLQRAAMDEVDLVVAGAYGHSKFGESLFGGASDTLLHQMLVPVLLSH</sequence>
<accession>A0ABU0H3X5</accession>
<gene>
    <name evidence="2" type="ORF">QO014_001388</name>
</gene>
<evidence type="ECO:0000313" key="3">
    <source>
        <dbReference type="Proteomes" id="UP001241603"/>
    </source>
</evidence>
<evidence type="ECO:0000313" key="2">
    <source>
        <dbReference type="EMBL" id="MDQ0437003.1"/>
    </source>
</evidence>
<comment type="similarity">
    <text evidence="1">Belongs to the universal stress protein A family.</text>
</comment>
<dbReference type="Gene3D" id="3.40.50.12370">
    <property type="match status" value="1"/>
</dbReference>
<reference evidence="2 3" key="1">
    <citation type="submission" date="2023-07" db="EMBL/GenBank/DDBJ databases">
        <title>Genomic Encyclopedia of Type Strains, Phase IV (KMG-IV): sequencing the most valuable type-strain genomes for metagenomic binning, comparative biology and taxonomic classification.</title>
        <authorList>
            <person name="Goeker M."/>
        </authorList>
    </citation>
    <scope>NUCLEOTIDE SEQUENCE [LARGE SCALE GENOMIC DNA]</scope>
    <source>
        <strain evidence="2 3">B6-8</strain>
    </source>
</reference>
<protein>
    <submittedName>
        <fullName evidence="2">Nucleotide-binding universal stress UspA family protein</fullName>
    </submittedName>
</protein>
<dbReference type="PANTHER" id="PTHR46268:SF15">
    <property type="entry name" value="UNIVERSAL STRESS PROTEIN HP_0031"/>
    <property type="match status" value="1"/>
</dbReference>
<organism evidence="2 3">
    <name type="scientific">Kaistia dalseonensis</name>
    <dbReference type="NCBI Taxonomy" id="410840"/>
    <lineage>
        <taxon>Bacteria</taxon>
        <taxon>Pseudomonadati</taxon>
        <taxon>Pseudomonadota</taxon>
        <taxon>Alphaproteobacteria</taxon>
        <taxon>Hyphomicrobiales</taxon>
        <taxon>Kaistiaceae</taxon>
        <taxon>Kaistia</taxon>
    </lineage>
</organism>
<keyword evidence="3" id="KW-1185">Reference proteome</keyword>
<dbReference type="Proteomes" id="UP001241603">
    <property type="component" value="Unassembled WGS sequence"/>
</dbReference>
<dbReference type="PRINTS" id="PR01438">
    <property type="entry name" value="UNVRSLSTRESS"/>
</dbReference>
<dbReference type="EMBL" id="JAUSVO010000002">
    <property type="protein sequence ID" value="MDQ0437003.1"/>
    <property type="molecule type" value="Genomic_DNA"/>
</dbReference>
<dbReference type="SUPFAM" id="SSF52402">
    <property type="entry name" value="Adenine nucleotide alpha hydrolases-like"/>
    <property type="match status" value="2"/>
</dbReference>
<dbReference type="PANTHER" id="PTHR46268">
    <property type="entry name" value="STRESS RESPONSE PROTEIN NHAX"/>
    <property type="match status" value="1"/>
</dbReference>
<comment type="caution">
    <text evidence="2">The sequence shown here is derived from an EMBL/GenBank/DDBJ whole genome shotgun (WGS) entry which is preliminary data.</text>
</comment>
<dbReference type="InterPro" id="IPR006015">
    <property type="entry name" value="Universal_stress_UspA"/>
</dbReference>
<dbReference type="PROSITE" id="PS50044">
    <property type="entry name" value="SIGMA54_3"/>
    <property type="match status" value="1"/>
</dbReference>
<dbReference type="CDD" id="cd00293">
    <property type="entry name" value="USP-like"/>
    <property type="match status" value="1"/>
</dbReference>
<proteinExistence type="inferred from homology"/>
<dbReference type="RefSeq" id="WP_266347941.1">
    <property type="nucleotide sequence ID" value="NZ_JAPKNG010000002.1"/>
</dbReference>
<evidence type="ECO:0000256" key="1">
    <source>
        <dbReference type="ARBA" id="ARBA00008791"/>
    </source>
</evidence>